<keyword evidence="2" id="KW-0812">Transmembrane</keyword>
<feature type="compositionally biased region" description="Basic and acidic residues" evidence="1">
    <location>
        <begin position="111"/>
        <end position="146"/>
    </location>
</feature>
<reference evidence="3" key="1">
    <citation type="submission" date="2022-08" db="EMBL/GenBank/DDBJ databases">
        <title>Alicyclobacillus dauci DSM2870, complete genome.</title>
        <authorList>
            <person name="Wang Q."/>
            <person name="Cai R."/>
            <person name="Wang Z."/>
        </authorList>
    </citation>
    <scope>NUCLEOTIDE SEQUENCE</scope>
    <source>
        <strain evidence="3">DSM 28700</strain>
    </source>
</reference>
<name>A0ABY6Z4J2_9BACL</name>
<keyword evidence="2" id="KW-1133">Transmembrane helix</keyword>
<proteinExistence type="predicted"/>
<feature type="transmembrane region" description="Helical" evidence="2">
    <location>
        <begin position="16"/>
        <end position="38"/>
    </location>
</feature>
<evidence type="ECO:0000256" key="2">
    <source>
        <dbReference type="SAM" id="Phobius"/>
    </source>
</evidence>
<gene>
    <name evidence="3" type="ORF">NZD86_04695</name>
</gene>
<feature type="region of interest" description="Disordered" evidence="1">
    <location>
        <begin position="92"/>
        <end position="146"/>
    </location>
</feature>
<evidence type="ECO:0000313" key="3">
    <source>
        <dbReference type="EMBL" id="WAH37808.1"/>
    </source>
</evidence>
<keyword evidence="2" id="KW-0472">Membrane</keyword>
<evidence type="ECO:0000256" key="1">
    <source>
        <dbReference type="SAM" id="MobiDB-lite"/>
    </source>
</evidence>
<sequence>MEYTALDAITWAGDRVTFLVIFIAVVVVIGVIFVVMNMRAFRRERQSREQETRQDVEVYDSVYVSDDDPPSKAGTRWYSMADEAYREALRRTMRGELPGPTQKQLPVTTDDAYREALRSMIKTDDEEAPQRNDHEEQNESENRTGE</sequence>
<keyword evidence="4" id="KW-1185">Reference proteome</keyword>
<dbReference type="EMBL" id="CP104064">
    <property type="protein sequence ID" value="WAH37808.1"/>
    <property type="molecule type" value="Genomic_DNA"/>
</dbReference>
<dbReference type="Proteomes" id="UP001164803">
    <property type="component" value="Chromosome"/>
</dbReference>
<accession>A0ABY6Z4J2</accession>
<protein>
    <submittedName>
        <fullName evidence="3">Uncharacterized protein</fullName>
    </submittedName>
</protein>
<evidence type="ECO:0000313" key="4">
    <source>
        <dbReference type="Proteomes" id="UP001164803"/>
    </source>
</evidence>
<organism evidence="3 4">
    <name type="scientific">Alicyclobacillus dauci</name>
    <dbReference type="NCBI Taxonomy" id="1475485"/>
    <lineage>
        <taxon>Bacteria</taxon>
        <taxon>Bacillati</taxon>
        <taxon>Bacillota</taxon>
        <taxon>Bacilli</taxon>
        <taxon>Bacillales</taxon>
        <taxon>Alicyclobacillaceae</taxon>
        <taxon>Alicyclobacillus</taxon>
    </lineage>
</organism>
<dbReference type="RefSeq" id="WP_268045332.1">
    <property type="nucleotide sequence ID" value="NZ_CP104064.1"/>
</dbReference>